<sequence>MSTKPIRRQSGLTLIELVIFMVIVGAAAAGIMGVLNIGGSSSADPVRRKQALMIAEALMEEVLLARFTYCDPSDPNAATAAAQANCSPGQQLTIGIPAGGRPYGNVANYGGAAGTPRRTFMTNGVDVDINGRPLGQNTALATMGNMALGGITTTVTLNYLDGAAGGALGPVGRTITSDANNLNALRITVRTTYGTGANDFVELDAYRTRYAPNLLP</sequence>
<dbReference type="Proteomes" id="UP000475582">
    <property type="component" value="Unassembled WGS sequence"/>
</dbReference>
<keyword evidence="1" id="KW-0472">Membrane</keyword>
<dbReference type="InterPro" id="IPR012902">
    <property type="entry name" value="N_methyl_site"/>
</dbReference>
<dbReference type="AlphaFoldDB" id="A0A6L6PL93"/>
<accession>A0A6L6PL93</accession>
<dbReference type="PROSITE" id="PS00409">
    <property type="entry name" value="PROKAR_NTER_METHYL"/>
    <property type="match status" value="1"/>
</dbReference>
<keyword evidence="3" id="KW-1185">Reference proteome</keyword>
<organism evidence="2 3">
    <name type="scientific">Duganella radicis</name>
    <dbReference type="NCBI Taxonomy" id="551988"/>
    <lineage>
        <taxon>Bacteria</taxon>
        <taxon>Pseudomonadati</taxon>
        <taxon>Pseudomonadota</taxon>
        <taxon>Betaproteobacteria</taxon>
        <taxon>Burkholderiales</taxon>
        <taxon>Oxalobacteraceae</taxon>
        <taxon>Telluria group</taxon>
        <taxon>Duganella</taxon>
    </lineage>
</organism>
<dbReference type="EMBL" id="WNKY01000023">
    <property type="protein sequence ID" value="MTV39723.1"/>
    <property type="molecule type" value="Genomic_DNA"/>
</dbReference>
<dbReference type="Pfam" id="PF07963">
    <property type="entry name" value="N_methyl"/>
    <property type="match status" value="1"/>
</dbReference>
<feature type="transmembrane region" description="Helical" evidence="1">
    <location>
        <begin position="12"/>
        <end position="35"/>
    </location>
</feature>
<dbReference type="OrthoDB" id="8759523at2"/>
<evidence type="ECO:0000313" key="3">
    <source>
        <dbReference type="Proteomes" id="UP000475582"/>
    </source>
</evidence>
<comment type="caution">
    <text evidence="2">The sequence shown here is derived from an EMBL/GenBank/DDBJ whole genome shotgun (WGS) entry which is preliminary data.</text>
</comment>
<keyword evidence="1" id="KW-0812">Transmembrane</keyword>
<evidence type="ECO:0000256" key="1">
    <source>
        <dbReference type="SAM" id="Phobius"/>
    </source>
</evidence>
<keyword evidence="1" id="KW-1133">Transmembrane helix</keyword>
<name>A0A6L6PL93_9BURK</name>
<protein>
    <submittedName>
        <fullName evidence="2">Type II secretion system protein</fullName>
    </submittedName>
</protein>
<reference evidence="2 3" key="1">
    <citation type="submission" date="2019-11" db="EMBL/GenBank/DDBJ databases">
        <title>Type strains purchased from KCTC, JCM and DSMZ.</title>
        <authorList>
            <person name="Lu H."/>
        </authorList>
    </citation>
    <scope>NUCLEOTIDE SEQUENCE [LARGE SCALE GENOMIC DNA]</scope>
    <source>
        <strain evidence="2 3">KCTC 22382</strain>
    </source>
</reference>
<proteinExistence type="predicted"/>
<gene>
    <name evidence="2" type="ORF">GM676_19345</name>
</gene>
<evidence type="ECO:0000313" key="2">
    <source>
        <dbReference type="EMBL" id="MTV39723.1"/>
    </source>
</evidence>
<dbReference type="RefSeq" id="WP_155465525.1">
    <property type="nucleotide sequence ID" value="NZ_WNKY01000023.1"/>
</dbReference>